<keyword evidence="7" id="KW-1185">Reference proteome</keyword>
<dbReference type="FunFam" id="1.10.10.10:FF:000001">
    <property type="entry name" value="LysR family transcriptional regulator"/>
    <property type="match status" value="1"/>
</dbReference>
<dbReference type="InterPro" id="IPR000847">
    <property type="entry name" value="LysR_HTH_N"/>
</dbReference>
<reference evidence="6 7" key="1">
    <citation type="submission" date="2019-03" db="EMBL/GenBank/DDBJ databases">
        <title>Genomic Encyclopedia of Type Strains, Phase IV (KMG-IV): sequencing the most valuable type-strain genomes for metagenomic binning, comparative biology and taxonomic classification.</title>
        <authorList>
            <person name="Goeker M."/>
        </authorList>
    </citation>
    <scope>NUCLEOTIDE SEQUENCE [LARGE SCALE GENOMIC DNA]</scope>
    <source>
        <strain evidence="6 7">DSM 45934</strain>
    </source>
</reference>
<dbReference type="PANTHER" id="PTHR30346">
    <property type="entry name" value="TRANSCRIPTIONAL DUAL REGULATOR HCAR-RELATED"/>
    <property type="match status" value="1"/>
</dbReference>
<dbReference type="Pfam" id="PF00126">
    <property type="entry name" value="HTH_1"/>
    <property type="match status" value="1"/>
</dbReference>
<dbReference type="GO" id="GO:0003700">
    <property type="term" value="F:DNA-binding transcription factor activity"/>
    <property type="evidence" value="ECO:0007669"/>
    <property type="project" value="InterPro"/>
</dbReference>
<evidence type="ECO:0000256" key="4">
    <source>
        <dbReference type="ARBA" id="ARBA00023163"/>
    </source>
</evidence>
<dbReference type="Pfam" id="PF03466">
    <property type="entry name" value="LysR_substrate"/>
    <property type="match status" value="1"/>
</dbReference>
<evidence type="ECO:0000256" key="3">
    <source>
        <dbReference type="ARBA" id="ARBA00023125"/>
    </source>
</evidence>
<dbReference type="PRINTS" id="PR00039">
    <property type="entry name" value="HTHLYSR"/>
</dbReference>
<dbReference type="GO" id="GO:0032993">
    <property type="term" value="C:protein-DNA complex"/>
    <property type="evidence" value="ECO:0007669"/>
    <property type="project" value="TreeGrafter"/>
</dbReference>
<dbReference type="SUPFAM" id="SSF53850">
    <property type="entry name" value="Periplasmic binding protein-like II"/>
    <property type="match status" value="1"/>
</dbReference>
<dbReference type="PROSITE" id="PS50931">
    <property type="entry name" value="HTH_LYSR"/>
    <property type="match status" value="1"/>
</dbReference>
<dbReference type="CDD" id="cd05466">
    <property type="entry name" value="PBP2_LTTR_substrate"/>
    <property type="match status" value="1"/>
</dbReference>
<dbReference type="EMBL" id="SLWS01000011">
    <property type="protein sequence ID" value="TCO52906.1"/>
    <property type="molecule type" value="Genomic_DNA"/>
</dbReference>
<proteinExistence type="inferred from homology"/>
<keyword evidence="2" id="KW-0805">Transcription regulation</keyword>
<evidence type="ECO:0000256" key="1">
    <source>
        <dbReference type="ARBA" id="ARBA00009437"/>
    </source>
</evidence>
<evidence type="ECO:0000313" key="6">
    <source>
        <dbReference type="EMBL" id="TCO52906.1"/>
    </source>
</evidence>
<dbReference type="Gene3D" id="3.40.190.10">
    <property type="entry name" value="Periplasmic binding protein-like II"/>
    <property type="match status" value="2"/>
</dbReference>
<dbReference type="SUPFAM" id="SSF46785">
    <property type="entry name" value="Winged helix' DNA-binding domain"/>
    <property type="match status" value="1"/>
</dbReference>
<dbReference type="InterPro" id="IPR005119">
    <property type="entry name" value="LysR_subst-bd"/>
</dbReference>
<evidence type="ECO:0000256" key="2">
    <source>
        <dbReference type="ARBA" id="ARBA00023015"/>
    </source>
</evidence>
<dbReference type="OrthoDB" id="3181812at2"/>
<evidence type="ECO:0000259" key="5">
    <source>
        <dbReference type="PROSITE" id="PS50931"/>
    </source>
</evidence>
<feature type="domain" description="HTH lysR-type" evidence="5">
    <location>
        <begin position="1"/>
        <end position="60"/>
    </location>
</feature>
<gene>
    <name evidence="6" type="ORF">EV192_111100</name>
</gene>
<comment type="similarity">
    <text evidence="1">Belongs to the LysR transcriptional regulatory family.</text>
</comment>
<protein>
    <submittedName>
        <fullName evidence="6">DNA-binding transcriptional LysR family regulator</fullName>
    </submittedName>
</protein>
<name>A0A4R2J8D7_9PSEU</name>
<dbReference type="InterPro" id="IPR036388">
    <property type="entry name" value="WH-like_DNA-bd_sf"/>
</dbReference>
<dbReference type="PANTHER" id="PTHR30346:SF0">
    <property type="entry name" value="HCA OPERON TRANSCRIPTIONAL ACTIVATOR HCAR"/>
    <property type="match status" value="1"/>
</dbReference>
<dbReference type="InterPro" id="IPR036390">
    <property type="entry name" value="WH_DNA-bd_sf"/>
</dbReference>
<comment type="caution">
    <text evidence="6">The sequence shown here is derived from an EMBL/GenBank/DDBJ whole genome shotgun (WGS) entry which is preliminary data.</text>
</comment>
<dbReference type="Proteomes" id="UP000295680">
    <property type="component" value="Unassembled WGS sequence"/>
</dbReference>
<keyword evidence="4" id="KW-0804">Transcription</keyword>
<organism evidence="6 7">
    <name type="scientific">Actinocrispum wychmicini</name>
    <dbReference type="NCBI Taxonomy" id="1213861"/>
    <lineage>
        <taxon>Bacteria</taxon>
        <taxon>Bacillati</taxon>
        <taxon>Actinomycetota</taxon>
        <taxon>Actinomycetes</taxon>
        <taxon>Pseudonocardiales</taxon>
        <taxon>Pseudonocardiaceae</taxon>
        <taxon>Actinocrispum</taxon>
    </lineage>
</organism>
<dbReference type="Gene3D" id="1.10.10.10">
    <property type="entry name" value="Winged helix-like DNA-binding domain superfamily/Winged helix DNA-binding domain"/>
    <property type="match status" value="1"/>
</dbReference>
<dbReference type="GO" id="GO:0003677">
    <property type="term" value="F:DNA binding"/>
    <property type="evidence" value="ECO:0007669"/>
    <property type="project" value="UniProtKB-KW"/>
</dbReference>
<sequence>MDLDTALLRAFVVTAEELHFGRAASRLVLSQQALSKRIARLEVLLGVELFERTNRRVTLSPAGERLVGPATAALSTLDIALGSAGAWPGPLTVDVLNEHLPPLRMVHQAIDRDPSLRLQVTMRKGDRDVVSDLRRGDFDLAFGRAGAITPWPADLSRTVLMLEPVGLLVSADDPLCARDEVTLAELRAISLWFPAVATPGEWVAYMDELGDRFQLAIDYTGSTMGFEFFVSRIASGVRRATFIGTAMALPPDTGLRVLRIADPVPVFPWWAIWPGRVPDTLVGRLLTGMVGGPVPPPAVPDPARIWLPANDYDYLVEDATSVRGGSVHRA</sequence>
<evidence type="ECO:0000313" key="7">
    <source>
        <dbReference type="Proteomes" id="UP000295680"/>
    </source>
</evidence>
<keyword evidence="3 6" id="KW-0238">DNA-binding</keyword>
<dbReference type="AlphaFoldDB" id="A0A4R2J8D7"/>
<dbReference type="RefSeq" id="WP_132123875.1">
    <property type="nucleotide sequence ID" value="NZ_SLWS01000011.1"/>
</dbReference>
<accession>A0A4R2J8D7</accession>